<evidence type="ECO:0000313" key="10">
    <source>
        <dbReference type="Proteomes" id="UP001642484"/>
    </source>
</evidence>
<name>A0ABP0HZE8_9DINO</name>
<evidence type="ECO:0000259" key="8">
    <source>
        <dbReference type="PROSITE" id="PS50059"/>
    </source>
</evidence>
<accession>A0ABP0HZE8</accession>
<sequence>MAHRTTRVVRASVSLLCVAWALWPQSFTTPKAPVPRASRARGPRWCMDPEPRLLRRAEGGEGAPKSRYDAPDDLTAPVLCERSSSGLAWQVLEKGGKGTPPLLADTVIVRYTGWKAEDGSLIDSSYLRQETTKVKMTSVIPGWKEGLMMMSPGEKRRFWIPASLGFVVDDDMDLEEAPGPPGDLIYDVEFVGVTEPEADPIFVYVAGAGVVLFALTALFTAVNEEPERPEYDTQAPFSIFERPDK</sequence>
<dbReference type="InterPro" id="IPR001179">
    <property type="entry name" value="PPIase_FKBP_dom"/>
</dbReference>
<dbReference type="EMBL" id="CAXAMN010001592">
    <property type="protein sequence ID" value="CAK8995288.1"/>
    <property type="molecule type" value="Genomic_DNA"/>
</dbReference>
<keyword evidence="10" id="KW-1185">Reference proteome</keyword>
<proteinExistence type="predicted"/>
<feature type="chain" id="PRO_5045515132" description="peptidylprolyl isomerase" evidence="7">
    <location>
        <begin position="22"/>
        <end position="245"/>
    </location>
</feature>
<keyword evidence="6" id="KW-1133">Transmembrane helix</keyword>
<feature type="transmembrane region" description="Helical" evidence="6">
    <location>
        <begin position="201"/>
        <end position="222"/>
    </location>
</feature>
<gene>
    <name evidence="9" type="ORF">CCMP2556_LOCUS3972</name>
</gene>
<dbReference type="PROSITE" id="PS50059">
    <property type="entry name" value="FKBP_PPIASE"/>
    <property type="match status" value="1"/>
</dbReference>
<keyword evidence="6" id="KW-0812">Transmembrane</keyword>
<keyword evidence="7" id="KW-0732">Signal</keyword>
<dbReference type="Proteomes" id="UP001642484">
    <property type="component" value="Unassembled WGS sequence"/>
</dbReference>
<organism evidence="9 10">
    <name type="scientific">Durusdinium trenchii</name>
    <dbReference type="NCBI Taxonomy" id="1381693"/>
    <lineage>
        <taxon>Eukaryota</taxon>
        <taxon>Sar</taxon>
        <taxon>Alveolata</taxon>
        <taxon>Dinophyceae</taxon>
        <taxon>Suessiales</taxon>
        <taxon>Symbiodiniaceae</taxon>
        <taxon>Durusdinium</taxon>
    </lineage>
</organism>
<evidence type="ECO:0000256" key="5">
    <source>
        <dbReference type="PROSITE-ProRule" id="PRU00277"/>
    </source>
</evidence>
<keyword evidence="3 5" id="KW-0697">Rotamase</keyword>
<evidence type="ECO:0000313" key="9">
    <source>
        <dbReference type="EMBL" id="CAK8995288.1"/>
    </source>
</evidence>
<dbReference type="PANTHER" id="PTHR43811:SF19">
    <property type="entry name" value="39 KDA FK506-BINDING NUCLEAR PROTEIN"/>
    <property type="match status" value="1"/>
</dbReference>
<dbReference type="EC" id="5.2.1.8" evidence="2 5"/>
<comment type="caution">
    <text evidence="9">The sequence shown here is derived from an EMBL/GenBank/DDBJ whole genome shotgun (WGS) entry which is preliminary data.</text>
</comment>
<dbReference type="PANTHER" id="PTHR43811">
    <property type="entry name" value="FKBP-TYPE PEPTIDYL-PROLYL CIS-TRANS ISOMERASE FKPA"/>
    <property type="match status" value="1"/>
</dbReference>
<keyword evidence="6" id="KW-0472">Membrane</keyword>
<evidence type="ECO:0000256" key="7">
    <source>
        <dbReference type="SAM" id="SignalP"/>
    </source>
</evidence>
<comment type="catalytic activity">
    <reaction evidence="1 5">
        <text>[protein]-peptidylproline (omega=180) = [protein]-peptidylproline (omega=0)</text>
        <dbReference type="Rhea" id="RHEA:16237"/>
        <dbReference type="Rhea" id="RHEA-COMP:10747"/>
        <dbReference type="Rhea" id="RHEA-COMP:10748"/>
        <dbReference type="ChEBI" id="CHEBI:83833"/>
        <dbReference type="ChEBI" id="CHEBI:83834"/>
        <dbReference type="EC" id="5.2.1.8"/>
    </reaction>
</comment>
<dbReference type="InterPro" id="IPR046357">
    <property type="entry name" value="PPIase_dom_sf"/>
</dbReference>
<dbReference type="Gene3D" id="3.10.50.40">
    <property type="match status" value="1"/>
</dbReference>
<dbReference type="SUPFAM" id="SSF54534">
    <property type="entry name" value="FKBP-like"/>
    <property type="match status" value="1"/>
</dbReference>
<keyword evidence="4 5" id="KW-0413">Isomerase</keyword>
<evidence type="ECO:0000256" key="4">
    <source>
        <dbReference type="ARBA" id="ARBA00023235"/>
    </source>
</evidence>
<protein>
    <recommendedName>
        <fullName evidence="2 5">peptidylprolyl isomerase</fullName>
        <ecNumber evidence="2 5">5.2.1.8</ecNumber>
    </recommendedName>
</protein>
<reference evidence="9 10" key="1">
    <citation type="submission" date="2024-02" db="EMBL/GenBank/DDBJ databases">
        <authorList>
            <person name="Chen Y."/>
            <person name="Shah S."/>
            <person name="Dougan E. K."/>
            <person name="Thang M."/>
            <person name="Chan C."/>
        </authorList>
    </citation>
    <scope>NUCLEOTIDE SEQUENCE [LARGE SCALE GENOMIC DNA]</scope>
</reference>
<dbReference type="Pfam" id="PF00254">
    <property type="entry name" value="FKBP_C"/>
    <property type="match status" value="1"/>
</dbReference>
<evidence type="ECO:0000256" key="1">
    <source>
        <dbReference type="ARBA" id="ARBA00000971"/>
    </source>
</evidence>
<feature type="signal peptide" evidence="7">
    <location>
        <begin position="1"/>
        <end position="21"/>
    </location>
</feature>
<evidence type="ECO:0000256" key="6">
    <source>
        <dbReference type="SAM" id="Phobius"/>
    </source>
</evidence>
<feature type="domain" description="PPIase FKBP-type" evidence="8">
    <location>
        <begin position="104"/>
        <end position="194"/>
    </location>
</feature>
<evidence type="ECO:0000256" key="2">
    <source>
        <dbReference type="ARBA" id="ARBA00013194"/>
    </source>
</evidence>
<evidence type="ECO:0000256" key="3">
    <source>
        <dbReference type="ARBA" id="ARBA00023110"/>
    </source>
</evidence>